<proteinExistence type="predicted"/>
<dbReference type="PATRIC" id="fig|726.54.peg.959"/>
<name>A0A0M3G995_HAEHA</name>
<protein>
    <submittedName>
        <fullName evidence="1">Peroxiredoxin</fullName>
    </submittedName>
</protein>
<dbReference type="Proteomes" id="UP000034750">
    <property type="component" value="Unassembled WGS sequence"/>
</dbReference>
<evidence type="ECO:0000313" key="1">
    <source>
        <dbReference type="EMBL" id="KKZ58812.1"/>
    </source>
</evidence>
<organism evidence="1 2">
    <name type="scientific">Haemophilus haemolyticus</name>
    <dbReference type="NCBI Taxonomy" id="726"/>
    <lineage>
        <taxon>Bacteria</taxon>
        <taxon>Pseudomonadati</taxon>
        <taxon>Pseudomonadota</taxon>
        <taxon>Gammaproteobacteria</taxon>
        <taxon>Pasteurellales</taxon>
        <taxon>Pasteurellaceae</taxon>
        <taxon>Haemophilus</taxon>
    </lineage>
</organism>
<dbReference type="AlphaFoldDB" id="A0A0M3G995"/>
<dbReference type="RefSeq" id="WP_046953137.1">
    <property type="nucleotide sequence ID" value="NZ_CP031238.1"/>
</dbReference>
<sequence length="154" mass="17367">MYNVPESESFTAKYRAVLRGEEIKLFTPNDSISLYSQVNFDNQSLQKSAVDYFAVSILGGILSSVKAHFAQQRADIVEMEGKIWLNLANPLTLLGVRGYSEQPVINDGKIKIFISSDLTDDIFTQLTQNALRCCFIYNTITKAFPLNIEFEQVL</sequence>
<comment type="caution">
    <text evidence="1">The sequence shown here is derived from an EMBL/GenBank/DDBJ whole genome shotgun (WGS) entry which is preliminary data.</text>
</comment>
<accession>A0A0M3G995</accession>
<gene>
    <name evidence="1" type="ORF">AAX18_04800</name>
</gene>
<reference evidence="1 2" key="1">
    <citation type="submission" date="2015-05" db="EMBL/GenBank/DDBJ databases">
        <title>Comparative analyses of the lipooligosaccharides from nottypeable Haemophilus influenzae and Haemophilus haemolyticus.</title>
        <authorList>
            <person name="Post D.M.B."/>
            <person name="Ketterer M.R."/>
            <person name="Coffin J.E."/>
            <person name="Reinders L.M."/>
            <person name="Munson R.S.Jr."/>
            <person name="Bair T.B."/>
            <person name="Murphy T.F."/>
            <person name="Foster E."/>
            <person name="Gibson B.W."/>
            <person name="Apicella M.A."/>
        </authorList>
    </citation>
    <scope>NUCLEOTIDE SEQUENCE [LARGE SCALE GENOMIC DNA]</scope>
    <source>
        <strain evidence="1 2">11P18</strain>
    </source>
</reference>
<dbReference type="EMBL" id="LCTK01000020">
    <property type="protein sequence ID" value="KKZ58812.1"/>
    <property type="molecule type" value="Genomic_DNA"/>
</dbReference>
<evidence type="ECO:0000313" key="2">
    <source>
        <dbReference type="Proteomes" id="UP000034750"/>
    </source>
</evidence>